<accession>A0AAV7MFQ8</accession>
<dbReference type="AlphaFoldDB" id="A0AAV7MFQ8"/>
<evidence type="ECO:0000313" key="2">
    <source>
        <dbReference type="Proteomes" id="UP001066276"/>
    </source>
</evidence>
<dbReference type="Proteomes" id="UP001066276">
    <property type="component" value="Chromosome 10"/>
</dbReference>
<reference evidence="1" key="1">
    <citation type="journal article" date="2022" name="bioRxiv">
        <title>Sequencing and chromosome-scale assembly of the giantPleurodeles waltlgenome.</title>
        <authorList>
            <person name="Brown T."/>
            <person name="Elewa A."/>
            <person name="Iarovenko S."/>
            <person name="Subramanian E."/>
            <person name="Araus A.J."/>
            <person name="Petzold A."/>
            <person name="Susuki M."/>
            <person name="Suzuki K.-i.T."/>
            <person name="Hayashi T."/>
            <person name="Toyoda A."/>
            <person name="Oliveira C."/>
            <person name="Osipova E."/>
            <person name="Leigh N.D."/>
            <person name="Simon A."/>
            <person name="Yun M.H."/>
        </authorList>
    </citation>
    <scope>NUCLEOTIDE SEQUENCE</scope>
    <source>
        <strain evidence="1">20211129_DDA</strain>
        <tissue evidence="1">Liver</tissue>
    </source>
</reference>
<dbReference type="EMBL" id="JANPWB010000014">
    <property type="protein sequence ID" value="KAJ1101635.1"/>
    <property type="molecule type" value="Genomic_DNA"/>
</dbReference>
<sequence>MMSLNLIIHVCKVRWGGTDQDSLQACLVGLHLVTVAEQDRAELGAPIRDQEVGAAIKAQAMGKALGTDGLPPER</sequence>
<proteinExistence type="predicted"/>
<name>A0AAV7MFQ8_PLEWA</name>
<comment type="caution">
    <text evidence="1">The sequence shown here is derived from an EMBL/GenBank/DDBJ whole genome shotgun (WGS) entry which is preliminary data.</text>
</comment>
<keyword evidence="2" id="KW-1185">Reference proteome</keyword>
<gene>
    <name evidence="1" type="ORF">NDU88_006701</name>
</gene>
<protein>
    <submittedName>
        <fullName evidence="1">Uncharacterized protein</fullName>
    </submittedName>
</protein>
<organism evidence="1 2">
    <name type="scientific">Pleurodeles waltl</name>
    <name type="common">Iberian ribbed newt</name>
    <dbReference type="NCBI Taxonomy" id="8319"/>
    <lineage>
        <taxon>Eukaryota</taxon>
        <taxon>Metazoa</taxon>
        <taxon>Chordata</taxon>
        <taxon>Craniata</taxon>
        <taxon>Vertebrata</taxon>
        <taxon>Euteleostomi</taxon>
        <taxon>Amphibia</taxon>
        <taxon>Batrachia</taxon>
        <taxon>Caudata</taxon>
        <taxon>Salamandroidea</taxon>
        <taxon>Salamandridae</taxon>
        <taxon>Pleurodelinae</taxon>
        <taxon>Pleurodeles</taxon>
    </lineage>
</organism>
<evidence type="ECO:0000313" key="1">
    <source>
        <dbReference type="EMBL" id="KAJ1101635.1"/>
    </source>
</evidence>